<dbReference type="OrthoDB" id="272581at2759"/>
<name>A0A061IZE2_TRYRA</name>
<gene>
    <name evidence="3" type="ORF">TRSC58_03779</name>
</gene>
<feature type="compositionally biased region" description="Low complexity" evidence="2">
    <location>
        <begin position="150"/>
        <end position="196"/>
    </location>
</feature>
<accession>A0A061IZE2</accession>
<keyword evidence="4" id="KW-1185">Reference proteome</keyword>
<dbReference type="EMBL" id="AUPL01003779">
    <property type="protein sequence ID" value="ESL08518.1"/>
    <property type="molecule type" value="Genomic_DNA"/>
</dbReference>
<feature type="compositionally biased region" description="Low complexity" evidence="2">
    <location>
        <begin position="48"/>
        <end position="81"/>
    </location>
</feature>
<dbReference type="AlphaFoldDB" id="A0A061IZE2"/>
<comment type="caution">
    <text evidence="3">The sequence shown here is derived from an EMBL/GenBank/DDBJ whole genome shotgun (WGS) entry which is preliminary data.</text>
</comment>
<reference evidence="3 4" key="1">
    <citation type="submission" date="2013-07" db="EMBL/GenBank/DDBJ databases">
        <authorList>
            <person name="Stoco P.H."/>
            <person name="Wagner G."/>
            <person name="Gerber A."/>
            <person name="Zaha A."/>
            <person name="Thompson C."/>
            <person name="Bartholomeu D.C."/>
            <person name="Luckemeyer D.D."/>
            <person name="Bahia D."/>
            <person name="Loreto E."/>
            <person name="Prestes E.B."/>
            <person name="Lima F.M."/>
            <person name="Rodrigues-Luiz G."/>
            <person name="Vallejo G.A."/>
            <person name="Filho J.F."/>
            <person name="Monteiro K.M."/>
            <person name="Tyler K.M."/>
            <person name="de Almeida L.G."/>
            <person name="Ortiz M.F."/>
            <person name="Siervo M.A."/>
            <person name="de Moraes M.H."/>
            <person name="Cunha O.L."/>
            <person name="Mendonca-Neto R."/>
            <person name="Silva R."/>
            <person name="Teixeira S.M."/>
            <person name="Murta S.M."/>
            <person name="Sincero T.C."/>
            <person name="Mendes T.A."/>
            <person name="Urmenyi T.P."/>
            <person name="Silva V.G."/>
            <person name="da Rocha W.D."/>
            <person name="Andersson B."/>
            <person name="Romanha A.J."/>
            <person name="Steindel M."/>
            <person name="de Vasconcelos A.T."/>
            <person name="Grisard E.C."/>
        </authorList>
    </citation>
    <scope>NUCLEOTIDE SEQUENCE [LARGE SCALE GENOMIC DNA]</scope>
    <source>
        <strain evidence="3 4">SC58</strain>
    </source>
</reference>
<keyword evidence="1" id="KW-0175">Coiled coil</keyword>
<feature type="compositionally biased region" description="Basic residues" evidence="2">
    <location>
        <begin position="197"/>
        <end position="225"/>
    </location>
</feature>
<feature type="compositionally biased region" description="Low complexity" evidence="2">
    <location>
        <begin position="106"/>
        <end position="122"/>
    </location>
</feature>
<organism evidence="3 4">
    <name type="scientific">Trypanosoma rangeli SC58</name>
    <dbReference type="NCBI Taxonomy" id="429131"/>
    <lineage>
        <taxon>Eukaryota</taxon>
        <taxon>Discoba</taxon>
        <taxon>Euglenozoa</taxon>
        <taxon>Kinetoplastea</taxon>
        <taxon>Metakinetoplastina</taxon>
        <taxon>Trypanosomatida</taxon>
        <taxon>Trypanosomatidae</taxon>
        <taxon>Trypanosoma</taxon>
        <taxon>Herpetosoma</taxon>
    </lineage>
</organism>
<protein>
    <submittedName>
        <fullName evidence="3">Uncharacterized protein</fullName>
    </submittedName>
</protein>
<dbReference type="VEuPathDB" id="TriTrypDB:TRSC58_03779"/>
<evidence type="ECO:0000313" key="3">
    <source>
        <dbReference type="EMBL" id="ESL08518.1"/>
    </source>
</evidence>
<evidence type="ECO:0000256" key="1">
    <source>
        <dbReference type="SAM" id="Coils"/>
    </source>
</evidence>
<sequence>MRLNSLLFSHHCIRMKGMEDSGDIARWSNHRSDPAGRGRSMGKGPTDSISGSLSLSTSMTPTLSKQQKKTSSAQAKRSGSLSKKRGRRGTEDTLPPIDSKHLNRTGASRKAAAAAAISGRSSSLKKGRRATGSRSPTPRGSGRGKRKRPSLTASRSTSRASSLSKGTASSGSKQRGKLSRTASGSRSRTGSRASTAKGRKSARGRRPTGSGGRRRSVKGKKKKGRPSSARGGVKEDAGVSGLASFSALETAQRLALEKEESTVRGSFLPDCNLLLMNLVRSQLAVVNDRQQYLNDTFKALSAHGIQMAFGQDPNAAVGMLRLQIQSEMQKQVDEVKVENGTLRGLLDEKKAELEEKVVELQGLRDKVNRRLIRFEVESESLKAEVQSVLQTSQLDVDRMKRDLGHRLDVATATLRTPKYDTALRSMQEIVQSVQEEIQEHHDTLSKLIVSIGAQDTFLRDKSDSMHTNFPTRYRDELRKLDQEHLLNLLDVLSFHDVVVETVGKALYVLQKSEHSTNVF</sequence>
<evidence type="ECO:0000256" key="2">
    <source>
        <dbReference type="SAM" id="MobiDB-lite"/>
    </source>
</evidence>
<feature type="region of interest" description="Disordered" evidence="2">
    <location>
        <begin position="24"/>
        <end position="236"/>
    </location>
</feature>
<evidence type="ECO:0000313" key="4">
    <source>
        <dbReference type="Proteomes" id="UP000031737"/>
    </source>
</evidence>
<feature type="coiled-coil region" evidence="1">
    <location>
        <begin position="346"/>
        <end position="384"/>
    </location>
</feature>
<dbReference type="Proteomes" id="UP000031737">
    <property type="component" value="Unassembled WGS sequence"/>
</dbReference>
<proteinExistence type="predicted"/>